<evidence type="ECO:0000313" key="2">
    <source>
        <dbReference type="Proteomes" id="UP000828941"/>
    </source>
</evidence>
<protein>
    <submittedName>
        <fullName evidence="1">Uncharacterized protein</fullName>
    </submittedName>
</protein>
<dbReference type="EMBL" id="CM039431">
    <property type="protein sequence ID" value="KAI4337890.1"/>
    <property type="molecule type" value="Genomic_DNA"/>
</dbReference>
<comment type="caution">
    <text evidence="1">The sequence shown here is derived from an EMBL/GenBank/DDBJ whole genome shotgun (WGS) entry which is preliminary data.</text>
</comment>
<proteinExistence type="predicted"/>
<name>A0ACB9NNZ3_BAUVA</name>
<gene>
    <name evidence="1" type="ORF">L6164_016256</name>
</gene>
<reference evidence="1 2" key="1">
    <citation type="journal article" date="2022" name="DNA Res.">
        <title>Chromosomal-level genome assembly of the orchid tree Bauhinia variegata (Leguminosae; Cercidoideae) supports the allotetraploid origin hypothesis of Bauhinia.</title>
        <authorList>
            <person name="Zhong Y."/>
            <person name="Chen Y."/>
            <person name="Zheng D."/>
            <person name="Pang J."/>
            <person name="Liu Y."/>
            <person name="Luo S."/>
            <person name="Meng S."/>
            <person name="Qian L."/>
            <person name="Wei D."/>
            <person name="Dai S."/>
            <person name="Zhou R."/>
        </authorList>
    </citation>
    <scope>NUCLEOTIDE SEQUENCE [LARGE SCALE GENOMIC DNA]</scope>
    <source>
        <strain evidence="1">BV-YZ2020</strain>
    </source>
</reference>
<evidence type="ECO:0000313" key="1">
    <source>
        <dbReference type="EMBL" id="KAI4337890.1"/>
    </source>
</evidence>
<organism evidence="1 2">
    <name type="scientific">Bauhinia variegata</name>
    <name type="common">Purple orchid tree</name>
    <name type="synonym">Phanera variegata</name>
    <dbReference type="NCBI Taxonomy" id="167791"/>
    <lineage>
        <taxon>Eukaryota</taxon>
        <taxon>Viridiplantae</taxon>
        <taxon>Streptophyta</taxon>
        <taxon>Embryophyta</taxon>
        <taxon>Tracheophyta</taxon>
        <taxon>Spermatophyta</taxon>
        <taxon>Magnoliopsida</taxon>
        <taxon>eudicotyledons</taxon>
        <taxon>Gunneridae</taxon>
        <taxon>Pentapetalae</taxon>
        <taxon>rosids</taxon>
        <taxon>fabids</taxon>
        <taxon>Fabales</taxon>
        <taxon>Fabaceae</taxon>
        <taxon>Cercidoideae</taxon>
        <taxon>Cercideae</taxon>
        <taxon>Bauhiniinae</taxon>
        <taxon>Bauhinia</taxon>
    </lineage>
</organism>
<dbReference type="Proteomes" id="UP000828941">
    <property type="component" value="Chromosome 6"/>
</dbReference>
<accession>A0ACB9NNZ3</accession>
<keyword evidence="2" id="KW-1185">Reference proteome</keyword>
<sequence>MLDPRTHQPSNSFQLSNGVGERNQGSESFWAPKPAQNYRGVQFRTERKDTDDSGICSPPLWRTSPPRSPQHRKNYYRSLSRSQEPKPSRVAKGSLWR</sequence>